<dbReference type="AlphaFoldDB" id="A0A1E4RQ58"/>
<proteinExistence type="predicted"/>
<dbReference type="OrthoDB" id="411017at2759"/>
<feature type="compositionally biased region" description="Polar residues" evidence="1">
    <location>
        <begin position="1"/>
        <end position="12"/>
    </location>
</feature>
<feature type="region of interest" description="Disordered" evidence="1">
    <location>
        <begin position="1"/>
        <end position="24"/>
    </location>
</feature>
<dbReference type="Proteomes" id="UP000095085">
    <property type="component" value="Unassembled WGS sequence"/>
</dbReference>
<evidence type="ECO:0000256" key="1">
    <source>
        <dbReference type="SAM" id="MobiDB-lite"/>
    </source>
</evidence>
<protein>
    <recommendedName>
        <fullName evidence="4">Peroxisomal membrane protein PEX25</fullName>
    </recommendedName>
</protein>
<dbReference type="GO" id="GO:0016559">
    <property type="term" value="P:peroxisome fission"/>
    <property type="evidence" value="ECO:0007669"/>
    <property type="project" value="TreeGrafter"/>
</dbReference>
<reference evidence="3" key="1">
    <citation type="submission" date="2016-05" db="EMBL/GenBank/DDBJ databases">
        <title>Comparative genomics of biotechnologically important yeasts.</title>
        <authorList>
            <consortium name="DOE Joint Genome Institute"/>
            <person name="Riley R."/>
            <person name="Haridas S."/>
            <person name="Wolfe K.H."/>
            <person name="Lopes M.R."/>
            <person name="Hittinger C.T."/>
            <person name="Goker M."/>
            <person name="Salamov A."/>
            <person name="Wisecaver J."/>
            <person name="Long T.M."/>
            <person name="Aerts A.L."/>
            <person name="Barry K."/>
            <person name="Choi C."/>
            <person name="Clum A."/>
            <person name="Coughlan A.Y."/>
            <person name="Deshpande S."/>
            <person name="Douglass A.P."/>
            <person name="Hanson S.J."/>
            <person name="Klenk H.-P."/>
            <person name="Labutti K."/>
            <person name="Lapidus A."/>
            <person name="Lindquist E."/>
            <person name="Lipzen A."/>
            <person name="Meier-Kolthoff J.P."/>
            <person name="Ohm R.A."/>
            <person name="Otillar R.P."/>
            <person name="Pangilinan J."/>
            <person name="Peng Y."/>
            <person name="Rokas A."/>
            <person name="Rosa C.A."/>
            <person name="Scheuner C."/>
            <person name="Sibirny A.A."/>
            <person name="Slot J.C."/>
            <person name="Stielow J.B."/>
            <person name="Sun H."/>
            <person name="Kurtzman C.P."/>
            <person name="Blackwell M."/>
            <person name="Grigoriev I.V."/>
            <person name="Jeffries T.W."/>
        </authorList>
    </citation>
    <scope>NUCLEOTIDE SEQUENCE [LARGE SCALE GENOMIC DNA]</scope>
    <source>
        <strain evidence="3">NRRL Y-1933</strain>
    </source>
</reference>
<dbReference type="EMBL" id="KV454538">
    <property type="protein sequence ID" value="ODV69368.1"/>
    <property type="molecule type" value="Genomic_DNA"/>
</dbReference>
<name>A0A1E4RQ58_9ASCO</name>
<dbReference type="PANTHER" id="PTHR12652">
    <property type="entry name" value="PEROXISOMAL BIOGENESIS FACTOR 11"/>
    <property type="match status" value="1"/>
</dbReference>
<dbReference type="RefSeq" id="XP_020078435.1">
    <property type="nucleotide sequence ID" value="XM_020219442.1"/>
</dbReference>
<accession>A0A1E4RQ58</accession>
<keyword evidence="3" id="KW-1185">Reference proteome</keyword>
<evidence type="ECO:0000313" key="3">
    <source>
        <dbReference type="Proteomes" id="UP000095085"/>
    </source>
</evidence>
<gene>
    <name evidence="2" type="ORF">HYPBUDRAFT_131121</name>
</gene>
<dbReference type="STRING" id="984485.A0A1E4RQ58"/>
<organism evidence="2 3">
    <name type="scientific">Hyphopichia burtonii NRRL Y-1933</name>
    <dbReference type="NCBI Taxonomy" id="984485"/>
    <lineage>
        <taxon>Eukaryota</taxon>
        <taxon>Fungi</taxon>
        <taxon>Dikarya</taxon>
        <taxon>Ascomycota</taxon>
        <taxon>Saccharomycotina</taxon>
        <taxon>Pichiomycetes</taxon>
        <taxon>Debaryomycetaceae</taxon>
        <taxon>Hyphopichia</taxon>
    </lineage>
</organism>
<dbReference type="PANTHER" id="PTHR12652:SF50">
    <property type="entry name" value="PEROXIN 11"/>
    <property type="match status" value="1"/>
</dbReference>
<evidence type="ECO:0008006" key="4">
    <source>
        <dbReference type="Google" id="ProtNLM"/>
    </source>
</evidence>
<feature type="region of interest" description="Disordered" evidence="1">
    <location>
        <begin position="126"/>
        <end position="148"/>
    </location>
</feature>
<sequence>MNTISEAISPQHLSKKDTRSQHHQHQQFQYQYQYQNNLGRSTPPFSKVNYNNPYIHTFNSEWIDTPDNSPSRYSKFYDHNTNINMSSTTTTKLETPNKLKNSGALSFNYVTPVSESKNHDVVTVNEKPLSRNSSPNETEEEDTSAMVNSKKHQVKNFDIFWAMLNNITGKDKMAKLGQYSLRLLLNYASRTENYLSNDSINIEIINKRYNDNEKKLNLIKNFIKHPSDFIRIIIILVVSIFQSKFSGLAKGLGTYRQFLRFGKSPFRIRQLYNNFLDNYDVKSKQINPGFFNKDVLGDLIGLYYNMNDEATLLFKLNVLSNKSLKSFVSRHESLAWYYDSWLALFNAFNKLQDYSKQEMDIKIQIQVKKRAKILSKQLLGGTAIRTIDLQNSNSSLIEDSKDEIKLKEIQFNKQNSYLDIYKNISDIIFNSYTVFNIKLPFDTLQIWMGISASGLSTIKLYREIKKKLIEESITRKS</sequence>
<dbReference type="GeneID" id="30993992"/>
<evidence type="ECO:0000313" key="2">
    <source>
        <dbReference type="EMBL" id="ODV69368.1"/>
    </source>
</evidence>
<dbReference type="GO" id="GO:0005778">
    <property type="term" value="C:peroxisomal membrane"/>
    <property type="evidence" value="ECO:0007669"/>
    <property type="project" value="TreeGrafter"/>
</dbReference>